<proteinExistence type="inferred from homology"/>
<dbReference type="PRINTS" id="PR00081">
    <property type="entry name" value="GDHRDH"/>
</dbReference>
<organism evidence="5 6">
    <name type="scientific">Alkanindiges illinoisensis</name>
    <dbReference type="NCBI Taxonomy" id="197183"/>
    <lineage>
        <taxon>Bacteria</taxon>
        <taxon>Pseudomonadati</taxon>
        <taxon>Pseudomonadota</taxon>
        <taxon>Gammaproteobacteria</taxon>
        <taxon>Moraxellales</taxon>
        <taxon>Moraxellaceae</taxon>
        <taxon>Alkanindiges</taxon>
    </lineage>
</organism>
<evidence type="ECO:0000256" key="1">
    <source>
        <dbReference type="ARBA" id="ARBA00006484"/>
    </source>
</evidence>
<accession>A0A4Y7XGA5</accession>
<dbReference type="FunFam" id="3.40.50.720:FF:000215">
    <property type="entry name" value="3-hydroxyacyl-CoA dehydrogenase type-2"/>
    <property type="match status" value="1"/>
</dbReference>
<dbReference type="RefSeq" id="WP_134242991.1">
    <property type="nucleotide sequence ID" value="NZ_SNTY01000003.1"/>
</dbReference>
<keyword evidence="2" id="KW-0560">Oxidoreductase</keyword>
<comment type="caution">
    <text evidence="5">The sequence shown here is derived from an EMBL/GenBank/DDBJ whole genome shotgun (WGS) entry which is preliminary data.</text>
</comment>
<sequence length="260" mass="27250">MQLQDKVAIVTGGASGLGLATVEAFVAKGAKVVIFDLNQQQGDEVANRLNTAHGDNVRALAVDVTDEVAVHAAIQQVVSLFGGLHICVNCAGIGSATRTVGKNGAHPLNTFAKVIQINLIGTFNVTRLAAEAMQHNTAVNEDGERGVIINTASVAAFDGQIGQVAYSASKGGVVGMTLPLARDLSVIGVRVNCIAPGIFNTPLMNSSPDSVKIPLIEMTQFPKRLGHPSEYGQFAVHIVENSFMNGETIRLDGAIRMAPR</sequence>
<evidence type="ECO:0000256" key="2">
    <source>
        <dbReference type="ARBA" id="ARBA00023002"/>
    </source>
</evidence>
<dbReference type="PROSITE" id="PS00061">
    <property type="entry name" value="ADH_SHORT"/>
    <property type="match status" value="1"/>
</dbReference>
<dbReference type="Gene3D" id="3.40.50.720">
    <property type="entry name" value="NAD(P)-binding Rossmann-like Domain"/>
    <property type="match status" value="1"/>
</dbReference>
<dbReference type="OrthoDB" id="9794138at2"/>
<dbReference type="EMBL" id="SNTY01000003">
    <property type="protein sequence ID" value="TEU30810.1"/>
    <property type="molecule type" value="Genomic_DNA"/>
</dbReference>
<dbReference type="SUPFAM" id="SSF51735">
    <property type="entry name" value="NAD(P)-binding Rossmann-fold domains"/>
    <property type="match status" value="1"/>
</dbReference>
<dbReference type="Proteomes" id="UP000297834">
    <property type="component" value="Unassembled WGS sequence"/>
</dbReference>
<dbReference type="Pfam" id="PF00106">
    <property type="entry name" value="adh_short"/>
    <property type="match status" value="1"/>
</dbReference>
<dbReference type="InterPro" id="IPR057326">
    <property type="entry name" value="KR_dom"/>
</dbReference>
<gene>
    <name evidence="5" type="ORF">E2B99_00140</name>
</gene>
<dbReference type="InterPro" id="IPR020904">
    <property type="entry name" value="Sc_DH/Rdtase_CS"/>
</dbReference>
<evidence type="ECO:0000313" key="6">
    <source>
        <dbReference type="Proteomes" id="UP000297834"/>
    </source>
</evidence>
<dbReference type="PANTHER" id="PTHR43658">
    <property type="entry name" value="SHORT-CHAIN DEHYDROGENASE/REDUCTASE"/>
    <property type="match status" value="1"/>
</dbReference>
<dbReference type="SMART" id="SM00822">
    <property type="entry name" value="PKS_KR"/>
    <property type="match status" value="1"/>
</dbReference>
<dbReference type="GO" id="GO:0016491">
    <property type="term" value="F:oxidoreductase activity"/>
    <property type="evidence" value="ECO:0007669"/>
    <property type="project" value="UniProtKB-KW"/>
</dbReference>
<dbReference type="AlphaFoldDB" id="A0A4Y7XGA5"/>
<keyword evidence="6" id="KW-1185">Reference proteome</keyword>
<evidence type="ECO:0000259" key="4">
    <source>
        <dbReference type="SMART" id="SM00822"/>
    </source>
</evidence>
<reference evidence="5 6" key="1">
    <citation type="submission" date="2019-03" db="EMBL/GenBank/DDBJ databases">
        <title>Alkanindiges illinoisensis: a potential pathogenic isolated from ascites of a gastric cancer patient with abdominal metastasis.</title>
        <authorList>
            <person name="Hu X."/>
            <person name="Yang B."/>
            <person name="Yan X."/>
            <person name="Lin L."/>
            <person name="Zhao H."/>
            <person name="Zhou F."/>
            <person name="Su B."/>
            <person name="Chen J."/>
            <person name="Rui Y."/>
            <person name="Wang Q."/>
            <person name="Zheng L."/>
        </authorList>
    </citation>
    <scope>NUCLEOTIDE SEQUENCE [LARGE SCALE GENOMIC DNA]</scope>
    <source>
        <strain evidence="5 6">NFYY 23406</strain>
    </source>
</reference>
<dbReference type="InterPro" id="IPR036291">
    <property type="entry name" value="NAD(P)-bd_dom_sf"/>
</dbReference>
<dbReference type="InterPro" id="IPR002347">
    <property type="entry name" value="SDR_fam"/>
</dbReference>
<dbReference type="STRING" id="1120977.GCA_000619845_00100"/>
<dbReference type="PANTHER" id="PTHR43658:SF8">
    <property type="entry name" value="17-BETA-HYDROXYSTEROID DEHYDROGENASE 14-RELATED"/>
    <property type="match status" value="1"/>
</dbReference>
<dbReference type="CDD" id="cd05371">
    <property type="entry name" value="HSD10-like_SDR_c"/>
    <property type="match status" value="1"/>
</dbReference>
<comment type="similarity">
    <text evidence="1 3">Belongs to the short-chain dehydrogenases/reductases (SDR) family.</text>
</comment>
<dbReference type="PRINTS" id="PR00080">
    <property type="entry name" value="SDRFAMILY"/>
</dbReference>
<feature type="domain" description="Ketoreductase" evidence="4">
    <location>
        <begin position="6"/>
        <end position="197"/>
    </location>
</feature>
<evidence type="ECO:0000313" key="5">
    <source>
        <dbReference type="EMBL" id="TEU30810.1"/>
    </source>
</evidence>
<protein>
    <submittedName>
        <fullName evidence="5">3-hydroxyacyl-CoA dehydrogenase</fullName>
    </submittedName>
</protein>
<evidence type="ECO:0000256" key="3">
    <source>
        <dbReference type="RuleBase" id="RU000363"/>
    </source>
</evidence>
<name>A0A4Y7XGA5_9GAMM</name>